<comment type="caution">
    <text evidence="3">The sequence shown here is derived from an EMBL/GenBank/DDBJ whole genome shotgun (WGS) entry which is preliminary data.</text>
</comment>
<proteinExistence type="predicted"/>
<sequence>RPYDTGILLIGGEYFWLPPKRASITVTSTCTQQCTLSNFKDSVNITSAWNHMHYAGRQMNIQLFRNNSFLTNLTNEMAYNYDSPQVRTL</sequence>
<dbReference type="EMBL" id="CAXITT010000258">
    <property type="protein sequence ID" value="CAL1537345.1"/>
    <property type="molecule type" value="Genomic_DNA"/>
</dbReference>
<feature type="domain" description="Copper type II ascorbate-dependent monooxygenase C-terminal" evidence="2">
    <location>
        <begin position="3"/>
        <end position="81"/>
    </location>
</feature>
<dbReference type="GO" id="GO:0016715">
    <property type="term" value="F:oxidoreductase activity, acting on paired donors, with incorporation or reduction of molecular oxygen, reduced ascorbate as one donor, and incorporation of one atom of oxygen"/>
    <property type="evidence" value="ECO:0007669"/>
    <property type="project" value="InterPro"/>
</dbReference>
<evidence type="ECO:0000313" key="4">
    <source>
        <dbReference type="Proteomes" id="UP001497497"/>
    </source>
</evidence>
<dbReference type="InterPro" id="IPR014784">
    <property type="entry name" value="Cu2_ascorb_mOase-like_C"/>
</dbReference>
<gene>
    <name evidence="3" type="ORF">GSLYS_00011258001</name>
</gene>
<evidence type="ECO:0000259" key="2">
    <source>
        <dbReference type="Pfam" id="PF03712"/>
    </source>
</evidence>
<name>A0AAV2HUX1_LYMST</name>
<accession>A0AAV2HUX1</accession>
<dbReference type="SUPFAM" id="SSF49742">
    <property type="entry name" value="PHM/PNGase F"/>
    <property type="match status" value="1"/>
</dbReference>
<organism evidence="3 4">
    <name type="scientific">Lymnaea stagnalis</name>
    <name type="common">Great pond snail</name>
    <name type="synonym">Helix stagnalis</name>
    <dbReference type="NCBI Taxonomy" id="6523"/>
    <lineage>
        <taxon>Eukaryota</taxon>
        <taxon>Metazoa</taxon>
        <taxon>Spiralia</taxon>
        <taxon>Lophotrochozoa</taxon>
        <taxon>Mollusca</taxon>
        <taxon>Gastropoda</taxon>
        <taxon>Heterobranchia</taxon>
        <taxon>Euthyneura</taxon>
        <taxon>Panpulmonata</taxon>
        <taxon>Hygrophila</taxon>
        <taxon>Lymnaeoidea</taxon>
        <taxon>Lymnaeidae</taxon>
        <taxon>Lymnaea</taxon>
    </lineage>
</organism>
<dbReference type="Proteomes" id="UP001497497">
    <property type="component" value="Unassembled WGS sequence"/>
</dbReference>
<dbReference type="InterPro" id="IPR008977">
    <property type="entry name" value="PHM/PNGase_F_dom_sf"/>
</dbReference>
<reference evidence="3 4" key="1">
    <citation type="submission" date="2024-04" db="EMBL/GenBank/DDBJ databases">
        <authorList>
            <consortium name="Genoscope - CEA"/>
            <person name="William W."/>
        </authorList>
    </citation>
    <scope>NUCLEOTIDE SEQUENCE [LARGE SCALE GENOMIC DNA]</scope>
</reference>
<keyword evidence="4" id="KW-1185">Reference proteome</keyword>
<evidence type="ECO:0000313" key="3">
    <source>
        <dbReference type="EMBL" id="CAL1537345.1"/>
    </source>
</evidence>
<feature type="non-terminal residue" evidence="3">
    <location>
        <position position="1"/>
    </location>
</feature>
<dbReference type="Pfam" id="PF03712">
    <property type="entry name" value="Cu2_monoox_C"/>
    <property type="match status" value="1"/>
</dbReference>
<evidence type="ECO:0000256" key="1">
    <source>
        <dbReference type="ARBA" id="ARBA00023157"/>
    </source>
</evidence>
<protein>
    <recommendedName>
        <fullName evidence="2">Copper type II ascorbate-dependent monooxygenase C-terminal domain-containing protein</fullName>
    </recommendedName>
</protein>
<dbReference type="InterPro" id="IPR024548">
    <property type="entry name" value="Cu2_monoox_C"/>
</dbReference>
<dbReference type="Gene3D" id="2.60.120.230">
    <property type="match status" value="1"/>
</dbReference>
<dbReference type="AlphaFoldDB" id="A0AAV2HUX1"/>
<keyword evidence="1" id="KW-1015">Disulfide bond</keyword>